<dbReference type="InterPro" id="IPR014974">
    <property type="entry name" value="DUF1833"/>
</dbReference>
<evidence type="ECO:0000313" key="1">
    <source>
        <dbReference type="EMBL" id="NMR76212.1"/>
    </source>
</evidence>
<comment type="caution">
    <text evidence="1">The sequence shown here is derived from an EMBL/GenBank/DDBJ whole genome shotgun (WGS) entry which is preliminary data.</text>
</comment>
<dbReference type="EMBL" id="JABCMA010000039">
    <property type="protein sequence ID" value="NMR76212.1"/>
    <property type="molecule type" value="Genomic_DNA"/>
</dbReference>
<dbReference type="Pfam" id="PF08875">
    <property type="entry name" value="DUF1833"/>
    <property type="match status" value="1"/>
</dbReference>
<dbReference type="RefSeq" id="WP_169629074.1">
    <property type="nucleotide sequence ID" value="NZ_JABCMA010000039.1"/>
</dbReference>
<accession>A0A7Y0N0E2</accession>
<evidence type="ECO:0000313" key="2">
    <source>
        <dbReference type="Proteomes" id="UP000565155"/>
    </source>
</evidence>
<reference evidence="1 2" key="1">
    <citation type="submission" date="2020-04" db="EMBL/GenBank/DDBJ databases">
        <title>Whole-genome sequencing of Vibrio spp. from China reveals different genetic environments of blaCTX-M-14 among diverse lineages.</title>
        <authorList>
            <person name="Zheng Z."/>
            <person name="Ye L."/>
            <person name="Chen S."/>
        </authorList>
    </citation>
    <scope>NUCLEOTIDE SEQUENCE [LARGE SCALE GENOMIC DNA]</scope>
    <source>
        <strain evidence="1 2">Vb1636</strain>
    </source>
</reference>
<sequence length="162" mass="17151">MSQALAQYHASAGPDDKLITLQLTSTAFGTRYLVSAFEDVTAALEDTTMVTFEAAGLAVNLPKSATGAEMELQFGIDNVTGEARQLIEAARKAGADVFITLRKYMASDLTSPASKPIKFKVTTASTTRTNCSASAGIGYLSNSAWPRPRFTTEYAPGLATIS</sequence>
<gene>
    <name evidence="1" type="ORF">HKB35_21610</name>
</gene>
<name>A0A7Y0N0E2_VIBAL</name>
<dbReference type="AlphaFoldDB" id="A0A7Y0N0E2"/>
<organism evidence="1 2">
    <name type="scientific">Vibrio alginolyticus</name>
    <dbReference type="NCBI Taxonomy" id="663"/>
    <lineage>
        <taxon>Bacteria</taxon>
        <taxon>Pseudomonadati</taxon>
        <taxon>Pseudomonadota</taxon>
        <taxon>Gammaproteobacteria</taxon>
        <taxon>Vibrionales</taxon>
        <taxon>Vibrionaceae</taxon>
        <taxon>Vibrio</taxon>
    </lineage>
</organism>
<dbReference type="Proteomes" id="UP000565155">
    <property type="component" value="Unassembled WGS sequence"/>
</dbReference>
<protein>
    <submittedName>
        <fullName evidence="1">DUF1833 family protein</fullName>
    </submittedName>
</protein>
<proteinExistence type="predicted"/>